<keyword evidence="1 2" id="KW-0732">Signal</keyword>
<accession>A0A7K1T2Z6</accession>
<dbReference type="PANTHER" id="PTHR30570:SF1">
    <property type="entry name" value="PHOSPHATE-BINDING PROTEIN PSTS"/>
    <property type="match status" value="1"/>
</dbReference>
<dbReference type="Gene3D" id="3.40.190.10">
    <property type="entry name" value="Periplasmic binding protein-like II"/>
    <property type="match status" value="2"/>
</dbReference>
<sequence>MKASSVSSRLPRRLRRMAALVGAAALCGALALALAGCAGGSAGGATGAGGLGGTDAGDSGASASGPISVYSREDGSGTRGAFVELLGIEQADANGDKVDMTTSTAAITNSTAVMMTSVAGDPNAIGYISLGSLDDTVKAVSIDGVAPSAAAVKDGSYAIARPFNVVTKGDLSAPAADFFAFIMSADGQAVVSDNNYIAIDDAAAPFASNGASGKVVVAGSSSVTPVMEKLAEAFQAANPQVTVEVQQSDSTTGVNMAVDGTCDIGMASRELKDSETGAGVQSTAIALDGIAVIVAPQSSVDKLTSQQVCDIYTGAVTNWADVA</sequence>
<proteinExistence type="predicted"/>
<dbReference type="PROSITE" id="PS00099">
    <property type="entry name" value="THIOLASE_3"/>
    <property type="match status" value="1"/>
</dbReference>
<evidence type="ECO:0000313" key="4">
    <source>
        <dbReference type="EMBL" id="MVN58004.1"/>
    </source>
</evidence>
<protein>
    <submittedName>
        <fullName evidence="4">Phosphate ABC transporter substrate-binding protein</fullName>
    </submittedName>
</protein>
<dbReference type="AlphaFoldDB" id="A0A7K1T2Z6"/>
<dbReference type="PANTHER" id="PTHR30570">
    <property type="entry name" value="PERIPLASMIC PHOSPHATE BINDING COMPONENT OF PHOSPHATE ABC TRANSPORTER"/>
    <property type="match status" value="1"/>
</dbReference>
<dbReference type="Proteomes" id="UP000488839">
    <property type="component" value="Unassembled WGS sequence"/>
</dbReference>
<keyword evidence="5" id="KW-1185">Reference proteome</keyword>
<feature type="domain" description="PBP" evidence="3">
    <location>
        <begin position="60"/>
        <end position="185"/>
    </location>
</feature>
<evidence type="ECO:0000313" key="5">
    <source>
        <dbReference type="Proteomes" id="UP000488839"/>
    </source>
</evidence>
<name>A0A7K1T2Z6_9ACTN</name>
<dbReference type="SUPFAM" id="SSF53850">
    <property type="entry name" value="Periplasmic binding protein-like II"/>
    <property type="match status" value="2"/>
</dbReference>
<organism evidence="4 5">
    <name type="scientific">Adlercreutzia rubneri</name>
    <dbReference type="NCBI Taxonomy" id="2916441"/>
    <lineage>
        <taxon>Bacteria</taxon>
        <taxon>Bacillati</taxon>
        <taxon>Actinomycetota</taxon>
        <taxon>Coriobacteriia</taxon>
        <taxon>Eggerthellales</taxon>
        <taxon>Eggerthellaceae</taxon>
        <taxon>Adlercreutzia</taxon>
    </lineage>
</organism>
<dbReference type="GO" id="GO:0016747">
    <property type="term" value="F:acyltransferase activity, transferring groups other than amino-acyl groups"/>
    <property type="evidence" value="ECO:0007669"/>
    <property type="project" value="InterPro"/>
</dbReference>
<feature type="domain" description="PBP" evidence="3">
    <location>
        <begin position="207"/>
        <end position="321"/>
    </location>
</feature>
<dbReference type="InterPro" id="IPR050811">
    <property type="entry name" value="Phosphate_ABC_transporter"/>
</dbReference>
<dbReference type="EMBL" id="WPOO01000002">
    <property type="protein sequence ID" value="MVN58004.1"/>
    <property type="molecule type" value="Genomic_DNA"/>
</dbReference>
<dbReference type="InterPro" id="IPR024370">
    <property type="entry name" value="PBP_domain"/>
</dbReference>
<feature type="signal peptide" evidence="2">
    <location>
        <begin position="1"/>
        <end position="35"/>
    </location>
</feature>
<gene>
    <name evidence="4" type="ORF">GO707_02000</name>
</gene>
<feature type="chain" id="PRO_5038627526" evidence="2">
    <location>
        <begin position="36"/>
        <end position="323"/>
    </location>
</feature>
<evidence type="ECO:0000256" key="2">
    <source>
        <dbReference type="SAM" id="SignalP"/>
    </source>
</evidence>
<dbReference type="InterPro" id="IPR020610">
    <property type="entry name" value="Thiolase_AS"/>
</dbReference>
<evidence type="ECO:0000259" key="3">
    <source>
        <dbReference type="Pfam" id="PF12849"/>
    </source>
</evidence>
<comment type="caution">
    <text evidence="4">The sequence shown here is derived from an EMBL/GenBank/DDBJ whole genome shotgun (WGS) entry which is preliminary data.</text>
</comment>
<dbReference type="RefSeq" id="WP_114538908.1">
    <property type="nucleotide sequence ID" value="NZ_WPOO01000002.1"/>
</dbReference>
<dbReference type="Pfam" id="PF12849">
    <property type="entry name" value="PBP_like_2"/>
    <property type="match status" value="2"/>
</dbReference>
<reference evidence="4 5" key="1">
    <citation type="submission" date="2019-11" db="EMBL/GenBank/DDBJ databases">
        <title>Whole genome shotgun sequencing (WGS) data from Adlercreutzia equolifaciens ResAG-91, Eggerthella lenta MRI-F36, MRI-F37, MRI-F40, ResAG-49, ResAG-88, ResAG-121, ResAG-145, and Gordonibacter sp. ResAG-5, ResAG-26, ResAG-43, ResAG-50, ResAG-59.</title>
        <authorList>
            <person name="Stoll D.A."/>
            <person name="Danylec N."/>
            <person name="Franz C.M.A.P."/>
            <person name="Huch M."/>
        </authorList>
    </citation>
    <scope>NUCLEOTIDE SEQUENCE [LARGE SCALE GENOMIC DNA]</scope>
    <source>
        <strain evidence="4 5">ResAG-91</strain>
    </source>
</reference>
<evidence type="ECO:0000256" key="1">
    <source>
        <dbReference type="ARBA" id="ARBA00022729"/>
    </source>
</evidence>